<feature type="transmembrane region" description="Helical" evidence="1">
    <location>
        <begin position="131"/>
        <end position="153"/>
    </location>
</feature>
<keyword evidence="3" id="KW-1185">Reference proteome</keyword>
<name>A0A0R3WM72_HYDTA</name>
<keyword evidence="1" id="KW-1133">Transmembrane helix</keyword>
<evidence type="ECO:0000313" key="3">
    <source>
        <dbReference type="Proteomes" id="UP000274429"/>
    </source>
</evidence>
<keyword evidence="1" id="KW-0812">Transmembrane</keyword>
<evidence type="ECO:0000313" key="4">
    <source>
        <dbReference type="WBParaSite" id="TTAC_0000186001-mRNA-1"/>
    </source>
</evidence>
<dbReference type="OrthoDB" id="420606at2759"/>
<sequence>MAPYLATFFVVCLLVNILNAPYKIQITEFVSIAMMISLYGLPLMVVIIGTVILLAGIGRTLRGFKILPQIFGLLTLGFISSAMDYVPWIDFGRHLQASSLAYAGFYAQVVRAILLCCEYAREEKPVGWKRLFSECIGFPAVTAVFMPASFVLFTDWLQWRNGQHEVDCQTCAHWSA</sequence>
<keyword evidence="1" id="KW-0472">Membrane</keyword>
<proteinExistence type="predicted"/>
<dbReference type="STRING" id="6205.A0A0R3WM72"/>
<reference evidence="2 3" key="2">
    <citation type="submission" date="2018-11" db="EMBL/GenBank/DDBJ databases">
        <authorList>
            <consortium name="Pathogen Informatics"/>
        </authorList>
    </citation>
    <scope>NUCLEOTIDE SEQUENCE [LARGE SCALE GENOMIC DNA]</scope>
</reference>
<dbReference type="WBParaSite" id="TTAC_0000186001-mRNA-1">
    <property type="protein sequence ID" value="TTAC_0000186001-mRNA-1"/>
    <property type="gene ID" value="TTAC_0000186001"/>
</dbReference>
<accession>A0A0R3WM72</accession>
<organism evidence="4">
    <name type="scientific">Hydatigena taeniaeformis</name>
    <name type="common">Feline tapeworm</name>
    <name type="synonym">Taenia taeniaeformis</name>
    <dbReference type="NCBI Taxonomy" id="6205"/>
    <lineage>
        <taxon>Eukaryota</taxon>
        <taxon>Metazoa</taxon>
        <taxon>Spiralia</taxon>
        <taxon>Lophotrochozoa</taxon>
        <taxon>Platyhelminthes</taxon>
        <taxon>Cestoda</taxon>
        <taxon>Eucestoda</taxon>
        <taxon>Cyclophyllidea</taxon>
        <taxon>Taeniidae</taxon>
        <taxon>Hydatigera</taxon>
    </lineage>
</organism>
<protein>
    <submittedName>
        <fullName evidence="4">MFS_1_like domain-containing protein</fullName>
    </submittedName>
</protein>
<feature type="transmembrane region" description="Helical" evidence="1">
    <location>
        <begin position="66"/>
        <end position="88"/>
    </location>
</feature>
<feature type="transmembrane region" description="Helical" evidence="1">
    <location>
        <begin position="29"/>
        <end position="54"/>
    </location>
</feature>
<dbReference type="Proteomes" id="UP000274429">
    <property type="component" value="Unassembled WGS sequence"/>
</dbReference>
<evidence type="ECO:0000313" key="2">
    <source>
        <dbReference type="EMBL" id="VDM18587.1"/>
    </source>
</evidence>
<evidence type="ECO:0000256" key="1">
    <source>
        <dbReference type="SAM" id="Phobius"/>
    </source>
</evidence>
<dbReference type="EMBL" id="UYWX01000551">
    <property type="protein sequence ID" value="VDM18587.1"/>
    <property type="molecule type" value="Genomic_DNA"/>
</dbReference>
<dbReference type="AlphaFoldDB" id="A0A0R3WM72"/>
<reference evidence="4" key="1">
    <citation type="submission" date="2017-02" db="UniProtKB">
        <authorList>
            <consortium name="WormBaseParasite"/>
        </authorList>
    </citation>
    <scope>IDENTIFICATION</scope>
</reference>
<gene>
    <name evidence="2" type="ORF">TTAC_LOCUS1847</name>
</gene>